<feature type="domain" description="REJ" evidence="20">
    <location>
        <begin position="1742"/>
        <end position="1892"/>
    </location>
</feature>
<dbReference type="InterPro" id="IPR001024">
    <property type="entry name" value="PLAT/LH2_dom"/>
</dbReference>
<dbReference type="CDD" id="cd01752">
    <property type="entry name" value="PLAT_polycystin"/>
    <property type="match status" value="1"/>
</dbReference>
<dbReference type="PROSITE" id="PS00615">
    <property type="entry name" value="C_TYPE_LECTIN_1"/>
    <property type="match status" value="1"/>
</dbReference>
<dbReference type="EMBL" id="JACTAM010000012">
    <property type="protein sequence ID" value="KAI2658483.1"/>
    <property type="molecule type" value="Genomic_DNA"/>
</dbReference>
<keyword evidence="5 15" id="KW-0812">Transmembrane</keyword>
<evidence type="ECO:0000256" key="3">
    <source>
        <dbReference type="ARBA" id="ARBA00007200"/>
    </source>
</evidence>
<dbReference type="InterPro" id="IPR046791">
    <property type="entry name" value="Polycystin_dom"/>
</dbReference>
<feature type="domain" description="PKD" evidence="18">
    <location>
        <begin position="1656"/>
        <end position="1738"/>
    </location>
</feature>
<feature type="signal peptide" evidence="16">
    <location>
        <begin position="1"/>
        <end position="21"/>
    </location>
</feature>
<feature type="domain" description="PKD" evidence="18">
    <location>
        <begin position="827"/>
        <end position="883"/>
    </location>
</feature>
<dbReference type="SMART" id="SM00034">
    <property type="entry name" value="CLECT"/>
    <property type="match status" value="1"/>
</dbReference>
<keyword evidence="7 15" id="KW-1133">Transmembrane helix</keyword>
<evidence type="ECO:0000256" key="16">
    <source>
        <dbReference type="SAM" id="SignalP"/>
    </source>
</evidence>
<dbReference type="Gene3D" id="1.10.287.70">
    <property type="match status" value="1"/>
</dbReference>
<dbReference type="PANTHER" id="PTHR46730:SF2">
    <property type="entry name" value="POLYCYSTIN-1 ISOFORM X1"/>
    <property type="match status" value="1"/>
</dbReference>
<evidence type="ECO:0000256" key="7">
    <source>
        <dbReference type="ARBA" id="ARBA00022989"/>
    </source>
</evidence>
<dbReference type="PROSITE" id="PS50095">
    <property type="entry name" value="PLAT"/>
    <property type="match status" value="1"/>
</dbReference>
<dbReference type="InterPro" id="IPR018378">
    <property type="entry name" value="C-type_lectin_CS"/>
</dbReference>
<feature type="transmembrane region" description="Helical" evidence="15">
    <location>
        <begin position="3314"/>
        <end position="3337"/>
    </location>
</feature>
<keyword evidence="4" id="KW-1003">Cell membrane</keyword>
<feature type="domain" description="PKD" evidence="18">
    <location>
        <begin position="641"/>
        <end position="720"/>
    </location>
</feature>
<feature type="region of interest" description="Disordered" evidence="14">
    <location>
        <begin position="3607"/>
        <end position="3648"/>
    </location>
</feature>
<dbReference type="PROSITE" id="PS51111">
    <property type="entry name" value="REJ"/>
    <property type="match status" value="2"/>
</dbReference>
<feature type="transmembrane region" description="Helical" evidence="15">
    <location>
        <begin position="3273"/>
        <end position="3294"/>
    </location>
</feature>
<evidence type="ECO:0000256" key="13">
    <source>
        <dbReference type="PROSITE-ProRule" id="PRU00152"/>
    </source>
</evidence>
<dbReference type="Proteomes" id="UP000830375">
    <property type="component" value="Unassembled WGS sequence"/>
</dbReference>
<dbReference type="InterPro" id="IPR000434">
    <property type="entry name" value="PC1"/>
</dbReference>
<organism evidence="21 22">
    <name type="scientific">Labeo rohita</name>
    <name type="common">Indian major carp</name>
    <name type="synonym">Cyprinus rohita</name>
    <dbReference type="NCBI Taxonomy" id="84645"/>
    <lineage>
        <taxon>Eukaryota</taxon>
        <taxon>Metazoa</taxon>
        <taxon>Chordata</taxon>
        <taxon>Craniata</taxon>
        <taxon>Vertebrata</taxon>
        <taxon>Euteleostomi</taxon>
        <taxon>Actinopterygii</taxon>
        <taxon>Neopterygii</taxon>
        <taxon>Teleostei</taxon>
        <taxon>Ostariophysi</taxon>
        <taxon>Cypriniformes</taxon>
        <taxon>Cyprinidae</taxon>
        <taxon>Labeoninae</taxon>
        <taxon>Labeonini</taxon>
        <taxon>Labeo</taxon>
    </lineage>
</organism>
<dbReference type="InterPro" id="IPR013122">
    <property type="entry name" value="PKD1_2_channel"/>
</dbReference>
<dbReference type="InterPro" id="IPR014010">
    <property type="entry name" value="REJ_dom"/>
</dbReference>
<feature type="domain" description="PLAT" evidence="19">
    <location>
        <begin position="2603"/>
        <end position="2717"/>
    </location>
</feature>
<dbReference type="InterPro" id="IPR000601">
    <property type="entry name" value="PKD_dom"/>
</dbReference>
<evidence type="ECO:0000256" key="9">
    <source>
        <dbReference type="ARBA" id="ARBA00023136"/>
    </source>
</evidence>
<dbReference type="InterPro" id="IPR042060">
    <property type="entry name" value="PLAT_polycystin1"/>
</dbReference>
<evidence type="ECO:0000256" key="12">
    <source>
        <dbReference type="ARBA" id="ARBA00023273"/>
    </source>
</evidence>
<dbReference type="InterPro" id="IPR002859">
    <property type="entry name" value="PKD/REJ-like"/>
</dbReference>
<keyword evidence="9 15" id="KW-0472">Membrane</keyword>
<evidence type="ECO:0000256" key="14">
    <source>
        <dbReference type="SAM" id="MobiDB-lite"/>
    </source>
</evidence>
<dbReference type="SMART" id="SM00089">
    <property type="entry name" value="PKD"/>
    <property type="match status" value="12"/>
</dbReference>
<evidence type="ECO:0000256" key="2">
    <source>
        <dbReference type="ARBA" id="ARBA00004651"/>
    </source>
</evidence>
<feature type="chain" id="PRO_5047363010" evidence="16">
    <location>
        <begin position="22"/>
        <end position="3751"/>
    </location>
</feature>
<feature type="transmembrane region" description="Helical" evidence="15">
    <location>
        <begin position="2963"/>
        <end position="2983"/>
    </location>
</feature>
<protein>
    <submittedName>
        <fullName evidence="21">Polycystin-1</fullName>
    </submittedName>
</protein>
<comment type="similarity">
    <text evidence="3">Belongs to the polycystin family.</text>
</comment>
<dbReference type="PANTHER" id="PTHR46730">
    <property type="entry name" value="POLYCYSTIN-1"/>
    <property type="match status" value="1"/>
</dbReference>
<dbReference type="Pfam" id="PF02010">
    <property type="entry name" value="REJ"/>
    <property type="match status" value="2"/>
</dbReference>
<proteinExistence type="inferred from homology"/>
<dbReference type="SUPFAM" id="SSF49299">
    <property type="entry name" value="PKD domain"/>
    <property type="match status" value="9"/>
</dbReference>
<dbReference type="InterPro" id="IPR013783">
    <property type="entry name" value="Ig-like_fold"/>
</dbReference>
<dbReference type="InterPro" id="IPR016187">
    <property type="entry name" value="CTDL_fold"/>
</dbReference>
<evidence type="ECO:0000313" key="21">
    <source>
        <dbReference type="EMBL" id="KAI2658483.1"/>
    </source>
</evidence>
<keyword evidence="16" id="KW-0732">Signal</keyword>
<dbReference type="Gene3D" id="3.10.100.10">
    <property type="entry name" value="Mannose-Binding Protein A, subunit A"/>
    <property type="match status" value="1"/>
</dbReference>
<dbReference type="Pfam" id="PF20519">
    <property type="entry name" value="Polycystin_dom"/>
    <property type="match status" value="1"/>
</dbReference>
<feature type="transmembrane region" description="Helical" evidence="15">
    <location>
        <begin position="3458"/>
        <end position="3482"/>
    </location>
</feature>
<feature type="domain" description="C-type lectin" evidence="17">
    <location>
        <begin position="34"/>
        <end position="135"/>
    </location>
</feature>
<comment type="caution">
    <text evidence="13">Lacks conserved residue(s) required for the propagation of feature annotation.</text>
</comment>
<accession>A0ABQ8M9F0</accession>
<keyword evidence="10" id="KW-1015">Disulfide bond</keyword>
<dbReference type="PROSITE" id="PS50041">
    <property type="entry name" value="C_TYPE_LECTIN_2"/>
    <property type="match status" value="1"/>
</dbReference>
<dbReference type="CDD" id="cd00146">
    <property type="entry name" value="PKD"/>
    <property type="match status" value="7"/>
</dbReference>
<dbReference type="SMART" id="SM00308">
    <property type="entry name" value="LH2"/>
    <property type="match status" value="1"/>
</dbReference>
<feature type="domain" description="REJ" evidence="20">
    <location>
        <begin position="1941"/>
        <end position="2374"/>
    </location>
</feature>
<evidence type="ECO:0000256" key="6">
    <source>
        <dbReference type="ARBA" id="ARBA00022737"/>
    </source>
</evidence>
<evidence type="ECO:0000259" key="18">
    <source>
        <dbReference type="PROSITE" id="PS50093"/>
    </source>
</evidence>
<evidence type="ECO:0000259" key="17">
    <source>
        <dbReference type="PROSITE" id="PS50041"/>
    </source>
</evidence>
<feature type="domain" description="PKD" evidence="18">
    <location>
        <begin position="1062"/>
        <end position="1145"/>
    </location>
</feature>
<dbReference type="Gene3D" id="2.60.40.10">
    <property type="entry name" value="Immunoglobulins"/>
    <property type="match status" value="6"/>
</dbReference>
<dbReference type="Pfam" id="PF01477">
    <property type="entry name" value="PLAT"/>
    <property type="match status" value="1"/>
</dbReference>
<feature type="compositionally biased region" description="Polar residues" evidence="14">
    <location>
        <begin position="3633"/>
        <end position="3648"/>
    </location>
</feature>
<reference evidence="21 22" key="1">
    <citation type="submission" date="2022-01" db="EMBL/GenBank/DDBJ databases">
        <title>A high-quality chromosome-level genome assembly of rohu carp, Labeo rohita.</title>
        <authorList>
            <person name="Arick M.A. II"/>
            <person name="Hsu C.-Y."/>
            <person name="Magbanua Z."/>
            <person name="Pechanova O."/>
            <person name="Grover C."/>
            <person name="Miller E."/>
            <person name="Thrash A."/>
            <person name="Ezzel L."/>
            <person name="Alam S."/>
            <person name="Benzie J."/>
            <person name="Hamilton M."/>
            <person name="Karsi A."/>
            <person name="Lawrence M.L."/>
            <person name="Peterson D.G."/>
        </authorList>
    </citation>
    <scope>NUCLEOTIDE SEQUENCE [LARGE SCALE GENOMIC DNA]</scope>
    <source>
        <strain evidence="22">BAU-BD-2019</strain>
        <tissue evidence="21">Blood</tissue>
    </source>
</reference>
<evidence type="ECO:0000313" key="22">
    <source>
        <dbReference type="Proteomes" id="UP000830375"/>
    </source>
</evidence>
<dbReference type="CDD" id="cd00037">
    <property type="entry name" value="CLECT"/>
    <property type="match status" value="1"/>
</dbReference>
<dbReference type="InterPro" id="IPR016186">
    <property type="entry name" value="C-type_lectin-like/link_sf"/>
</dbReference>
<gene>
    <name evidence="21" type="ORF">H4Q32_016569</name>
</gene>
<evidence type="ECO:0000256" key="15">
    <source>
        <dbReference type="SAM" id="Phobius"/>
    </source>
</evidence>
<evidence type="ECO:0000259" key="20">
    <source>
        <dbReference type="PROSITE" id="PS51111"/>
    </source>
</evidence>
<dbReference type="Pfam" id="PF08016">
    <property type="entry name" value="PKD_channel"/>
    <property type="match status" value="1"/>
</dbReference>
<evidence type="ECO:0000256" key="8">
    <source>
        <dbReference type="ARBA" id="ARBA00023069"/>
    </source>
</evidence>
<feature type="transmembrane region" description="Helical" evidence="15">
    <location>
        <begin position="2989"/>
        <end position="3009"/>
    </location>
</feature>
<evidence type="ECO:0000256" key="11">
    <source>
        <dbReference type="ARBA" id="ARBA00023180"/>
    </source>
</evidence>
<evidence type="ECO:0000256" key="5">
    <source>
        <dbReference type="ARBA" id="ARBA00022692"/>
    </source>
</evidence>
<dbReference type="SUPFAM" id="SSF49723">
    <property type="entry name" value="Lipase/lipooxygenase domain (PLAT/LH2 domain)"/>
    <property type="match status" value="1"/>
</dbReference>
<sequence length="3751" mass="415762">MANIMHLPLIWILCVFTSCFSEHYCPKGAKIDRDGLRCYWMPTFKSTWLEAKGICQRHERGDIAMVDSATVQTFIQNSFQLEAPVGVWLRNRMAPDSFDDLDTEDSEMKECTSMALGSGQWMNEQCNKRNFIICEKNISVFLPSLESYVTGVPLMSGVYAVSQIQLLPSPPDPGTQMVEVMLFPGLWFSHEGRVLSLDLVTQPSDQLTFARVQILRPYCSPSHHLVPPGCSSLLNPFSCCSLTPMCNTTGGCASGQYWCHLLEICLSITSPCSPYHTFNGGHVFPLPPRYPATPPFFHLMADMSHKTNISLSILMIFWHCSTLEEQANFYIVLPVPTHPGARVTSPCMGLSGGGWLEGGLSAQPGQGQWLDEVVCDLRVIYEDTMPHFGVSPIPSTSQSNSPIKAESPVTGLKVLYPKLDKDNQMHAAVNVPTLIVIQIVSEENATSSWSDPVSENGVPFVSSCPAEMPEIEGGCVRASLDMWFSHVYMKLSSQGEHILNITASNSLNSQTLSLRVVSHIPVTGLRIQPRGFSRVLVDIPQLFTASVVTGSSVKYTWVIDDLVQFPHTGESYSVVFKKPAEYKLKVMANNPVSSQLIEVKLTADVMTPLADLAVISMPEAIAVNTSTRYTIRVKADISIGVTIRWDFGDNTASVSHPVSAPLEMEDSSLHQSAKHIYLQDSIHHTFSLPGDFTLKIKAYNQYDQIEKTVTVKIRTPISRLLVSSSPIACQVNHPILFEVSLWPSSYGVLYLWNFDDDSDQVKEYYSKVRHVFKRPGTYNVTICANNSLSVLTNSTVVEVFEAVSGLQLYYNSSIEMNCTFEISGRVSAGTHLKWTFDFGDGSVLKDHTGNSASHIYKSVGNYTVQATAYNSVSKEHRLVNVEVYRLVISKIIPTDCIVSKTETVFEVFVKGHVAFLTFYWDFGDGTSLSVVKGARTITHTFLTSGTYTVSVNVYSLVASSHYETSICVETQIADVTLHSAKSAVAVNEEICFDVSVLPKVADNQFWWYNNLSSDLVPVKGLSHHCFVFQEEGLYEISVQVHNKVSSGTAKATISVQRPVSNLSIKYEGNHDAMAVNQSYYFWAELPDKTASFHWDFGDGFKKEGQNQSHVFCFPGRFRVTATASNVISSESVSVEIEVLAPLSFVVVNNSQPFVEAGKEILLTAQTDVNANVVFYWTVNPLLPPKPGTSTFVHVFPKAGVFQIKVTAQNLISRVESITHIEVVERIHEVRIHSQGLQDARYFLTNQTVLLTASVTCGSNLTYEWTANQRIASNSKQFPLFTNSPGDMYIKLVVSNVLGSVDTKLSLRAVELVSGLSISSPTNAVAKGKPVRISASVSSGTDLRYSWFLDSEHSPVISDMPFVLHVFKVVGVVKIRLSVSNVFGSDDATKLLIIQENISKVDFQINGQIRPFFVRSNSLLLLHGSAGTGNVLHWEWVLIFHNRIMVLGDNQTVSYSFADVGDHRVSLNASNDISWQTVSNTVTVQDAIQGFFLMASSDVVCEDDSITFTASVSQGSEVSFSLEFNASSSIDIWQNFTTSSLSVGNHLVRATATNHVSYQSATVIVRVVERIKGLHLIGCCSAVLEASKNISFQASSGSQANYRWTFLLNGVWSSWEIGRNVHFTPFTNGSLSVTVEADNGFCSQSLTSIATIQKHVKKVKFFTSNDGAFVDYPITFVAITDGGSNLKFRWDFGDGSEGALVAESNTQVHKYNITGSFVVKLTAFNDISEVSTQMTIEVQKLECGQPHIYIVKEHYKIFKSRPSFFEARVDFNGCVAYKAYYFWEIFSGLDCSGMDKVSLNDSVDVTTPFLSLPKHALQVGNYCLTFTARLPGTPLQQNRTIQLTVVHSELVPVIKGGSHRFWSSQCDLILDASESFDPDSEKNDIEFFQYQWSYAIENTTELSSAVSTLHQHIPGNESTLLLPRSALLPDRMYHFTLTLYKSGRQPVSVSQSYRWTAENQKGEALTLNEVTTSTGRLWRETVIKTAALMEGQEYTFTFNVSDPASGLWGSASITLVPNRSLYGGICTLSPDDSLHFLETQVSYSCSGWMDDDGDSAQLIFSLQVAQCEDFGPLCPLITLYRGTQSTFSSLVPLGSLSTAENVSVIHVLVLVEDSMGASVITARKNLTVLLSDQCTTEWLRNKSESELWALRQQGNPQDIIQYSIALTSQLNQLESINAQELEDKIQIRGNVIQALASLPVSSFQDATLISSALAQSTVVPSEVQCNGCHAKVLKVTEKMIKVIREQTGQGDIDPTDTGRNILAVLSSTLTADQRQRNNSGLKHVDTSETAVSALGQIFELMRLLMLSRMSGEEALSLTVPKITAVGVRGDPTKDLLCADPLSHCQFHIPSALSSQLKEEKQEVLQILLQMEGEGNVFIPAAEPPISTTLAAMEFATPQGQPISIANLTLGTAIQFTLHKKVKEMEDERLLWKNFTLPPKGSVNFTVKAMDTDPQTGLYVALNFTGASEEASGLVWISVDDQPVHPLSEQTYSEKLTLSLSSEASSLEHTIFLTPLLNGSAKDLFVKLNSSVSGVDMSVSVCVFSMLCQFFSVDERHWSSDGLRPLICGVLLLIHLLVGLIAHKLDHLESLRLSWVPLCGQKGRYQYRVLVKTGWKRGSGTTAHVGISLYGLNKSGSRHLQREGAFQRNSLDDFQVETDANLGEIWKIRIWHDNTGLDPSWYLKHVVVWDIQTDNMFFFLIEDWLSVENEKNSGRVEKVILASCPQELQQFKRILHSQLLFGLREHHLWISLWERPAHSRFSRAQRVTCCALLLHLYLAAGAVWYGAVGRKGSSGPVSTQMVMNAENILVSLPPSPVSHTVEMDVFLSHPDLSCSSFLSLPTGPDSSIYDGPSPFTNSLQKLDSEFWNTPDPANDRVDQWPSCDSIFGLPELTGTSHLLKRKKAILQLHFQDSLCSEWSDLSVDTPTSEPGFHKSSSSLSVLSDASTFLPSLPPDSISTISNTRIVHLLVAVLLGTCLSLVGLYGSRFSSTVVLMWLVSTLSAFLTSALLLEPFAICIQALYLAAVVRTVDPEVEDRLAQETEVRRTEEDLGDKVHPLCGYGLLQAKEEARKLRTLRALMRSCLVYMLFLLVVLMVNYQEHVHEWVDERLISHLYENPSLSLTGPARLQKVNFQDFCSQNIRDKFQSGRVPLMLTAHVSSHAKSGHQSSSAHSKNTVALSTWPRSKSASCAFSQTEEVVLGNNSESTRRILSDLQTAKWMTTRTQAVLIEFTHYHKQTGILAPVSILLDQTDTGRILSFISIQPFHISPLFGPDLYVTLTVLLLLFALCFVGAEVWALIRKPSQYLRQGWRWFQPLLALLTLAAAVLRLYFLYTTIAYISRHRSRSSFADFHSAATLARKSNQLSAILLTLLVLKMVGILRFVRRWLVVGRVIRRVFPQICGVVFLLLLLLLLFSHTGIILFSGSVKGFRTLGQASSSLLCLLRGHMGLRRLCEHHPVVGTVYCLSAVGIGFWVVVRLCAAVLIRTYRMVQADIYRPSMEPQDYEMVQFLIKRLKLWMGLSKTKEGSEASSCSVPLSPIAPRQVTSASSLASDSSVISGNFDFNHYVDRLVPCVDSLLAGFDRVNQLTEEVYNFELQLQQIQSIIYQRRRSPPQQVTYEGRDPTPKPPPLPRHPSTSVSECNPTPTSLQGVINTLPHRRATRSESSLMGPAAQLGKRILSALDGRMNSPNLRKWSIPRRRAWNSVTCHSADTAQRLPGSHNTVALPARPWSEDGDRVDVCEGMPIKRCAWQTE</sequence>
<keyword evidence="11" id="KW-0325">Glycoprotein</keyword>
<keyword evidence="6" id="KW-0677">Repeat</keyword>
<keyword evidence="12" id="KW-0966">Cell projection</keyword>
<keyword evidence="8" id="KW-0969">Cilium</keyword>
<feature type="transmembrane region" description="Helical" evidence="15">
    <location>
        <begin position="3362"/>
        <end position="3382"/>
    </location>
</feature>
<dbReference type="InterPro" id="IPR001304">
    <property type="entry name" value="C-type_lectin-like"/>
</dbReference>
<feature type="transmembrane region" description="Helical" evidence="15">
    <location>
        <begin position="3394"/>
        <end position="3420"/>
    </location>
</feature>
<dbReference type="PROSITE" id="PS50093">
    <property type="entry name" value="PKD"/>
    <property type="match status" value="6"/>
</dbReference>
<evidence type="ECO:0000256" key="10">
    <source>
        <dbReference type="ARBA" id="ARBA00023157"/>
    </source>
</evidence>
<comment type="caution">
    <text evidence="21">The sequence shown here is derived from an EMBL/GenBank/DDBJ whole genome shotgun (WGS) entry which is preliminary data.</text>
</comment>
<name>A0ABQ8M9F0_LABRO</name>
<dbReference type="Gene3D" id="2.60.60.20">
    <property type="entry name" value="PLAT/LH2 domain"/>
    <property type="match status" value="1"/>
</dbReference>
<dbReference type="SUPFAM" id="SSF56436">
    <property type="entry name" value="C-type lectin-like"/>
    <property type="match status" value="1"/>
</dbReference>
<dbReference type="PRINTS" id="PR00500">
    <property type="entry name" value="POLYCYSTIN1"/>
</dbReference>
<feature type="domain" description="PKD" evidence="18">
    <location>
        <begin position="917"/>
        <end position="975"/>
    </location>
</feature>
<evidence type="ECO:0000256" key="4">
    <source>
        <dbReference type="ARBA" id="ARBA00022475"/>
    </source>
</evidence>
<dbReference type="InterPro" id="IPR035986">
    <property type="entry name" value="PKD_dom_sf"/>
</dbReference>
<evidence type="ECO:0000259" key="19">
    <source>
        <dbReference type="PROSITE" id="PS50095"/>
    </source>
</evidence>
<feature type="domain" description="PKD" evidence="18">
    <location>
        <begin position="748"/>
        <end position="806"/>
    </location>
</feature>
<keyword evidence="22" id="KW-1185">Reference proteome</keyword>
<dbReference type="InterPro" id="IPR022409">
    <property type="entry name" value="PKD/Chitinase_dom"/>
</dbReference>
<evidence type="ECO:0000256" key="1">
    <source>
        <dbReference type="ARBA" id="ARBA00004138"/>
    </source>
</evidence>
<dbReference type="InterPro" id="IPR036392">
    <property type="entry name" value="PLAT/LH2_dom_sf"/>
</dbReference>
<comment type="subcellular location">
    <subcellularLocation>
        <location evidence="2">Cell membrane</location>
        <topology evidence="2">Multi-pass membrane protein</topology>
    </subcellularLocation>
    <subcellularLocation>
        <location evidence="1">Cell projection</location>
        <location evidence="1">Cilium</location>
    </subcellularLocation>
</comment>
<dbReference type="Pfam" id="PF00801">
    <property type="entry name" value="PKD"/>
    <property type="match status" value="8"/>
</dbReference>